<dbReference type="GO" id="GO:0004386">
    <property type="term" value="F:helicase activity"/>
    <property type="evidence" value="ECO:0007669"/>
    <property type="project" value="UniProtKB-KW"/>
</dbReference>
<dbReference type="AlphaFoldDB" id="W6UV49"/>
<dbReference type="RefSeq" id="XP_024348515.1">
    <property type="nucleotide sequence ID" value="XM_024497104.1"/>
</dbReference>
<dbReference type="GeneID" id="36343570"/>
<protein>
    <submittedName>
        <fullName evidence="2">ATP-dependent RNA helicase eIF4A</fullName>
    </submittedName>
</protein>
<gene>
    <name evidence="2" type="ORF">EGR_07855</name>
</gene>
<dbReference type="SUPFAM" id="SSF52540">
    <property type="entry name" value="P-loop containing nucleoside triphosphate hydrolases"/>
    <property type="match status" value="1"/>
</dbReference>
<keyword evidence="2" id="KW-0378">Hydrolase</keyword>
<keyword evidence="3" id="KW-1185">Reference proteome</keyword>
<dbReference type="STRING" id="6210.W6UV49"/>
<keyword evidence="2" id="KW-0347">Helicase</keyword>
<comment type="caution">
    <text evidence="2">The sequence shown here is derived from an EMBL/GenBank/DDBJ whole genome shotgun (WGS) entry which is preliminary data.</text>
</comment>
<dbReference type="KEGG" id="egl:EGR_07855"/>
<evidence type="ECO:0000259" key="1">
    <source>
        <dbReference type="Pfam" id="PF00271"/>
    </source>
</evidence>
<dbReference type="Gene3D" id="3.40.50.300">
    <property type="entry name" value="P-loop containing nucleotide triphosphate hydrolases"/>
    <property type="match status" value="1"/>
</dbReference>
<dbReference type="Proteomes" id="UP000019149">
    <property type="component" value="Unassembled WGS sequence"/>
</dbReference>
<dbReference type="EMBL" id="APAU02000088">
    <property type="protein sequence ID" value="EUB57319.1"/>
    <property type="molecule type" value="Genomic_DNA"/>
</dbReference>
<dbReference type="PANTHER" id="PTHR47958">
    <property type="entry name" value="ATP-DEPENDENT RNA HELICASE DBP3"/>
    <property type="match status" value="1"/>
</dbReference>
<evidence type="ECO:0000313" key="3">
    <source>
        <dbReference type="Proteomes" id="UP000019149"/>
    </source>
</evidence>
<keyword evidence="2" id="KW-0067">ATP-binding</keyword>
<name>W6UV49_ECHGR</name>
<reference evidence="2 3" key="1">
    <citation type="journal article" date="2013" name="Nat. Genet.">
        <title>The genome of the hydatid tapeworm Echinococcus granulosus.</title>
        <authorList>
            <person name="Zheng H."/>
            <person name="Zhang W."/>
            <person name="Zhang L."/>
            <person name="Zhang Z."/>
            <person name="Li J."/>
            <person name="Lu G."/>
            <person name="Zhu Y."/>
            <person name="Wang Y."/>
            <person name="Huang Y."/>
            <person name="Liu J."/>
            <person name="Kang H."/>
            <person name="Chen J."/>
            <person name="Wang L."/>
            <person name="Chen A."/>
            <person name="Yu S."/>
            <person name="Gao Z."/>
            <person name="Jin L."/>
            <person name="Gu W."/>
            <person name="Wang Z."/>
            <person name="Zhao L."/>
            <person name="Shi B."/>
            <person name="Wen H."/>
            <person name="Lin R."/>
            <person name="Jones M.K."/>
            <person name="Brejova B."/>
            <person name="Vinar T."/>
            <person name="Zhao G."/>
            <person name="McManus D.P."/>
            <person name="Chen Z."/>
            <person name="Zhou Y."/>
            <person name="Wang S."/>
        </authorList>
    </citation>
    <scope>NUCLEOTIDE SEQUENCE [LARGE SCALE GENOMIC DNA]</scope>
</reference>
<keyword evidence="2" id="KW-0547">Nucleotide-binding</keyword>
<dbReference type="OrthoDB" id="10265785at2759"/>
<proteinExistence type="predicted"/>
<dbReference type="InterPro" id="IPR001650">
    <property type="entry name" value="Helicase_C-like"/>
</dbReference>
<organism evidence="2 3">
    <name type="scientific">Echinococcus granulosus</name>
    <name type="common">Hydatid tapeworm</name>
    <dbReference type="NCBI Taxonomy" id="6210"/>
    <lineage>
        <taxon>Eukaryota</taxon>
        <taxon>Metazoa</taxon>
        <taxon>Spiralia</taxon>
        <taxon>Lophotrochozoa</taxon>
        <taxon>Platyhelminthes</taxon>
        <taxon>Cestoda</taxon>
        <taxon>Eucestoda</taxon>
        <taxon>Cyclophyllidea</taxon>
        <taxon>Taeniidae</taxon>
        <taxon>Echinococcus</taxon>
        <taxon>Echinococcus granulosus group</taxon>
    </lineage>
</organism>
<accession>W6UV49</accession>
<evidence type="ECO:0000313" key="2">
    <source>
        <dbReference type="EMBL" id="EUB57319.1"/>
    </source>
</evidence>
<feature type="domain" description="Helicase C-terminal" evidence="1">
    <location>
        <begin position="27"/>
        <end position="89"/>
    </location>
</feature>
<sequence>MAMLFRDELSLSGITQYYIDTASEEWKFETLTDIFASICVPQTVIFVNTRHKADWLSGRLCVDGFTATAAHGDLDQATRDRVMNAFRADSPFYRSSGKSNDLTLGSCTSFEWHDLSNKMPNSMG</sequence>
<dbReference type="CTD" id="36343570"/>
<dbReference type="Pfam" id="PF00271">
    <property type="entry name" value="Helicase_C"/>
    <property type="match status" value="1"/>
</dbReference>
<dbReference type="InterPro" id="IPR027417">
    <property type="entry name" value="P-loop_NTPase"/>
</dbReference>